<evidence type="ECO:0000256" key="4">
    <source>
        <dbReference type="ARBA" id="ARBA00022448"/>
    </source>
</evidence>
<dbReference type="InterPro" id="IPR035906">
    <property type="entry name" value="MetI-like_sf"/>
</dbReference>
<evidence type="ECO:0000313" key="15">
    <source>
        <dbReference type="EMBL" id="NKQ58205.1"/>
    </source>
</evidence>
<evidence type="ECO:0000256" key="2">
    <source>
        <dbReference type="ARBA" id="ARBA00004202"/>
    </source>
</evidence>
<dbReference type="Pfam" id="PF00528">
    <property type="entry name" value="BPD_transp_1"/>
    <property type="match status" value="1"/>
</dbReference>
<comment type="similarity">
    <text evidence="3">Belongs to the ABC transporter superfamily.</text>
</comment>
<feature type="region of interest" description="Disordered" evidence="12">
    <location>
        <begin position="626"/>
        <end position="664"/>
    </location>
</feature>
<dbReference type="RefSeq" id="WP_168521816.1">
    <property type="nucleotide sequence ID" value="NZ_JAAXLS010000051.1"/>
</dbReference>
<dbReference type="PANTHER" id="PTHR43297">
    <property type="entry name" value="OLIGOPEPTIDE TRANSPORT ATP-BINDING PROTEIN APPD"/>
    <property type="match status" value="1"/>
</dbReference>
<reference evidence="15 16" key="1">
    <citation type="submission" date="2020-04" db="EMBL/GenBank/DDBJ databases">
        <title>Novel species.</title>
        <authorList>
            <person name="Teo W.F.A."/>
            <person name="Lipun K."/>
            <person name="Srisuk N."/>
            <person name="Duangmal K."/>
        </authorList>
    </citation>
    <scope>NUCLEOTIDE SEQUENCE [LARGE SCALE GENOMIC DNA]</scope>
    <source>
        <strain evidence="15 16">K13G38</strain>
    </source>
</reference>
<feature type="transmembrane region" description="Helical" evidence="11">
    <location>
        <begin position="215"/>
        <end position="238"/>
    </location>
</feature>
<sequence length="664" mass="69773">MDGNDATAQGIVTGGHHSQARARSRVRWLPRPRTAGVLLILLCLLLLVLLPELIWGHSARTPAPSALNQAPSADHWLGTDALGRDVLERTLVAGRLSISLSVLALGIGVVSGLVLGGLAAAAGRRIATVISGTIAVLVAFPSLMMALFLAVIFGSGAEGSTLAIGFALTPYFARVTENASRTALVSDYVAAARCLGVRGPVLYARHVLPSVSGPVLTSASVFSGTTLLAFASLSFLGLGVTDPSIDWGSMLDNGLGQLYTNPALALGPSLAIVIVAIAFNTIGETLTSDRRRRRTVHGRTAPPERVNDNRKDVGAGLGPYLLRVEGLAVEADGLRGGNAPVVDFGLSLRAGERVGLVGESGSGKSLSIVSLIKLDAPGTTAHADVHYFDGDDLNKIRAGRVLRKRLAGRIGLVGQDPMSALNPVVGIGSQMVEETVVHGHRSRRDAKRLAVRVLEAVGIQGAGDRLRSRPHQFSGGMRQRVAIGMALMDDPALIVADEPTTALDATVQLQVLELLRKSTEDTNAALLLVSHDLGVIANLCTRVLVMYGGRIVEELEAGDLRRAQHPYTRALVESVPDLEAARERRLNTIPGRPPEPANRPGGCVFAPRCPRAQADCVERVPQLEQSGPSRVACFHPIPDGRSPGTTLSGPRRDGGSHEGSSAHA</sequence>
<dbReference type="SUPFAM" id="SSF161098">
    <property type="entry name" value="MetI-like"/>
    <property type="match status" value="1"/>
</dbReference>
<evidence type="ECO:0000256" key="7">
    <source>
        <dbReference type="ARBA" id="ARBA00022741"/>
    </source>
</evidence>
<dbReference type="InterPro" id="IPR003439">
    <property type="entry name" value="ABC_transporter-like_ATP-bd"/>
</dbReference>
<dbReference type="PROSITE" id="PS00211">
    <property type="entry name" value="ABC_TRANSPORTER_1"/>
    <property type="match status" value="1"/>
</dbReference>
<dbReference type="InterPro" id="IPR050388">
    <property type="entry name" value="ABC_Ni/Peptide_Import"/>
</dbReference>
<comment type="caution">
    <text evidence="15">The sequence shown here is derived from an EMBL/GenBank/DDBJ whole genome shotgun (WGS) entry which is preliminary data.</text>
</comment>
<evidence type="ECO:0000256" key="3">
    <source>
        <dbReference type="ARBA" id="ARBA00005417"/>
    </source>
</evidence>
<feature type="transmembrane region" description="Helical" evidence="11">
    <location>
        <begin position="134"/>
        <end position="153"/>
    </location>
</feature>
<comment type="similarity">
    <text evidence="11">Belongs to the binding-protein-dependent transport system permease family.</text>
</comment>
<dbReference type="CDD" id="cd06261">
    <property type="entry name" value="TM_PBP2"/>
    <property type="match status" value="1"/>
</dbReference>
<evidence type="ECO:0000256" key="9">
    <source>
        <dbReference type="ARBA" id="ARBA00022989"/>
    </source>
</evidence>
<keyword evidence="9 11" id="KW-1133">Transmembrane helix</keyword>
<dbReference type="Proteomes" id="UP000715441">
    <property type="component" value="Unassembled WGS sequence"/>
</dbReference>
<dbReference type="SUPFAM" id="SSF52540">
    <property type="entry name" value="P-loop containing nucleoside triphosphate hydrolases"/>
    <property type="match status" value="1"/>
</dbReference>
<feature type="transmembrane region" description="Helical" evidence="11">
    <location>
        <begin position="258"/>
        <end position="283"/>
    </location>
</feature>
<accession>A0ABX1JHE7</accession>
<evidence type="ECO:0000259" key="14">
    <source>
        <dbReference type="PROSITE" id="PS50928"/>
    </source>
</evidence>
<keyword evidence="10 11" id="KW-0472">Membrane</keyword>
<evidence type="ECO:0000256" key="10">
    <source>
        <dbReference type="ARBA" id="ARBA00023136"/>
    </source>
</evidence>
<evidence type="ECO:0000256" key="12">
    <source>
        <dbReference type="SAM" id="MobiDB-lite"/>
    </source>
</evidence>
<evidence type="ECO:0000259" key="13">
    <source>
        <dbReference type="PROSITE" id="PS50893"/>
    </source>
</evidence>
<feature type="domain" description="ABC transmembrane type-1" evidence="14">
    <location>
        <begin position="94"/>
        <end position="283"/>
    </location>
</feature>
<feature type="region of interest" description="Disordered" evidence="12">
    <location>
        <begin position="290"/>
        <end position="310"/>
    </location>
</feature>
<dbReference type="Gene3D" id="3.40.50.300">
    <property type="entry name" value="P-loop containing nucleotide triphosphate hydrolases"/>
    <property type="match status" value="1"/>
</dbReference>
<organism evidence="15 16">
    <name type="scientific">Amycolatopsis acididurans</name>
    <dbReference type="NCBI Taxonomy" id="2724524"/>
    <lineage>
        <taxon>Bacteria</taxon>
        <taxon>Bacillati</taxon>
        <taxon>Actinomycetota</taxon>
        <taxon>Actinomycetes</taxon>
        <taxon>Pseudonocardiales</taxon>
        <taxon>Pseudonocardiaceae</taxon>
        <taxon>Amycolatopsis</taxon>
    </lineage>
</organism>
<evidence type="ECO:0000256" key="5">
    <source>
        <dbReference type="ARBA" id="ARBA00022475"/>
    </source>
</evidence>
<keyword evidence="8" id="KW-0067">ATP-binding</keyword>
<evidence type="ECO:0000256" key="1">
    <source>
        <dbReference type="ARBA" id="ARBA00004141"/>
    </source>
</evidence>
<evidence type="ECO:0000313" key="16">
    <source>
        <dbReference type="Proteomes" id="UP000715441"/>
    </source>
</evidence>
<keyword evidence="16" id="KW-1185">Reference proteome</keyword>
<feature type="domain" description="ABC transporter" evidence="13">
    <location>
        <begin position="322"/>
        <end position="573"/>
    </location>
</feature>
<evidence type="ECO:0000256" key="6">
    <source>
        <dbReference type="ARBA" id="ARBA00022692"/>
    </source>
</evidence>
<evidence type="ECO:0000256" key="8">
    <source>
        <dbReference type="ARBA" id="ARBA00022840"/>
    </source>
</evidence>
<dbReference type="Gene3D" id="1.10.3720.10">
    <property type="entry name" value="MetI-like"/>
    <property type="match status" value="1"/>
</dbReference>
<dbReference type="InterPro" id="IPR000515">
    <property type="entry name" value="MetI-like"/>
</dbReference>
<feature type="transmembrane region" description="Helical" evidence="11">
    <location>
        <begin position="35"/>
        <end position="55"/>
    </location>
</feature>
<gene>
    <name evidence="15" type="ORF">HFP15_35665</name>
</gene>
<evidence type="ECO:0000256" key="11">
    <source>
        <dbReference type="RuleBase" id="RU363032"/>
    </source>
</evidence>
<dbReference type="SMART" id="SM00382">
    <property type="entry name" value="AAA"/>
    <property type="match status" value="1"/>
</dbReference>
<feature type="transmembrane region" description="Helical" evidence="11">
    <location>
        <begin position="98"/>
        <end position="122"/>
    </location>
</feature>
<keyword evidence="6 11" id="KW-0812">Transmembrane</keyword>
<keyword evidence="5" id="KW-1003">Cell membrane</keyword>
<dbReference type="PROSITE" id="PS50928">
    <property type="entry name" value="ABC_TM1"/>
    <property type="match status" value="1"/>
</dbReference>
<proteinExistence type="inferred from homology"/>
<dbReference type="CDD" id="cd03257">
    <property type="entry name" value="ABC_NikE_OppD_transporters"/>
    <property type="match status" value="1"/>
</dbReference>
<dbReference type="PANTHER" id="PTHR43297:SF7">
    <property type="entry name" value="D,D-DIPEPTIDE TRANSPORT ATP-BINDING PROTEIN DDPD-RELATED"/>
    <property type="match status" value="1"/>
</dbReference>
<dbReference type="InterPro" id="IPR017871">
    <property type="entry name" value="ABC_transporter-like_CS"/>
</dbReference>
<protein>
    <submittedName>
        <fullName evidence="15">Dipeptide/oligopeptide/nickel ABC transporter permease/ATP-binding protein</fullName>
    </submittedName>
</protein>
<keyword evidence="7" id="KW-0547">Nucleotide-binding</keyword>
<dbReference type="Pfam" id="PF00005">
    <property type="entry name" value="ABC_tran"/>
    <property type="match status" value="1"/>
</dbReference>
<dbReference type="EMBL" id="JAAXLS010000051">
    <property type="protein sequence ID" value="NKQ58205.1"/>
    <property type="molecule type" value="Genomic_DNA"/>
</dbReference>
<dbReference type="NCBIfam" id="TIGR01727">
    <property type="entry name" value="oligo_HPY"/>
    <property type="match status" value="1"/>
</dbReference>
<dbReference type="InterPro" id="IPR003593">
    <property type="entry name" value="AAA+_ATPase"/>
</dbReference>
<dbReference type="InterPro" id="IPR013563">
    <property type="entry name" value="Oligopep_ABC_C"/>
</dbReference>
<dbReference type="PROSITE" id="PS50893">
    <property type="entry name" value="ABC_TRANSPORTER_2"/>
    <property type="match status" value="1"/>
</dbReference>
<comment type="subcellular location">
    <subcellularLocation>
        <location evidence="11">Cell membrane</location>
        <topology evidence="11">Multi-pass membrane protein</topology>
    </subcellularLocation>
    <subcellularLocation>
        <location evidence="2">Cell membrane</location>
        <topology evidence="2">Peripheral membrane protein</topology>
    </subcellularLocation>
    <subcellularLocation>
        <location evidence="1">Membrane</location>
        <topology evidence="1">Multi-pass membrane protein</topology>
    </subcellularLocation>
</comment>
<keyword evidence="4 11" id="KW-0813">Transport</keyword>
<name>A0ABX1JHE7_9PSEU</name>
<dbReference type="InterPro" id="IPR027417">
    <property type="entry name" value="P-loop_NTPase"/>
</dbReference>
<dbReference type="Pfam" id="PF08352">
    <property type="entry name" value="oligo_HPY"/>
    <property type="match status" value="1"/>
</dbReference>